<dbReference type="AlphaFoldDB" id="A0A8J7MEY4"/>
<keyword evidence="3" id="KW-0547">Nucleotide-binding</keyword>
<dbReference type="PANTHER" id="PTHR42734:SF5">
    <property type="entry name" value="IRON TRANSPORT SYSTEM ATP-BINDING PROTEIN HI_0361-RELATED"/>
    <property type="match status" value="1"/>
</dbReference>
<dbReference type="GO" id="GO:0016887">
    <property type="term" value="F:ATP hydrolysis activity"/>
    <property type="evidence" value="ECO:0007669"/>
    <property type="project" value="InterPro"/>
</dbReference>
<reference evidence="6" key="1">
    <citation type="submission" date="2021-01" db="EMBL/GenBank/DDBJ databases">
        <title>Modified the classification status of verrucomicrobia.</title>
        <authorList>
            <person name="Feng X."/>
        </authorList>
    </citation>
    <scope>NUCLEOTIDE SEQUENCE</scope>
    <source>
        <strain evidence="6">_KCTC 22039</strain>
    </source>
</reference>
<dbReference type="RefSeq" id="WP_200311437.1">
    <property type="nucleotide sequence ID" value="NZ_JAENIM010000039.1"/>
</dbReference>
<dbReference type="SUPFAM" id="SSF52540">
    <property type="entry name" value="P-loop containing nucleoside triphosphate hydrolases"/>
    <property type="match status" value="1"/>
</dbReference>
<dbReference type="EMBL" id="JAENIM010000039">
    <property type="protein sequence ID" value="MBK1791431.1"/>
    <property type="molecule type" value="Genomic_DNA"/>
</dbReference>
<dbReference type="InterPro" id="IPR050153">
    <property type="entry name" value="Metal_Ion_Import_ABC"/>
</dbReference>
<accession>A0A8J7MEY4</accession>
<evidence type="ECO:0000256" key="2">
    <source>
        <dbReference type="ARBA" id="ARBA00022448"/>
    </source>
</evidence>
<dbReference type="PROSITE" id="PS50893">
    <property type="entry name" value="ABC_TRANSPORTER_2"/>
    <property type="match status" value="1"/>
</dbReference>
<dbReference type="InterPro" id="IPR017871">
    <property type="entry name" value="ABC_transporter-like_CS"/>
</dbReference>
<evidence type="ECO:0000256" key="3">
    <source>
        <dbReference type="ARBA" id="ARBA00022741"/>
    </source>
</evidence>
<dbReference type="PROSITE" id="PS00211">
    <property type="entry name" value="ABC_TRANSPORTER_1"/>
    <property type="match status" value="1"/>
</dbReference>
<comment type="similarity">
    <text evidence="1">Belongs to the ABC transporter superfamily.</text>
</comment>
<dbReference type="GO" id="GO:0005524">
    <property type="term" value="F:ATP binding"/>
    <property type="evidence" value="ECO:0007669"/>
    <property type="project" value="UniProtKB-KW"/>
</dbReference>
<dbReference type="InterPro" id="IPR003593">
    <property type="entry name" value="AAA+_ATPase"/>
</dbReference>
<dbReference type="FunFam" id="3.40.50.300:FF:000134">
    <property type="entry name" value="Iron-enterobactin ABC transporter ATP-binding protein"/>
    <property type="match status" value="1"/>
</dbReference>
<organism evidence="6 7">
    <name type="scientific">Persicirhabdus sediminis</name>
    <dbReference type="NCBI Taxonomy" id="454144"/>
    <lineage>
        <taxon>Bacteria</taxon>
        <taxon>Pseudomonadati</taxon>
        <taxon>Verrucomicrobiota</taxon>
        <taxon>Verrucomicrobiia</taxon>
        <taxon>Verrucomicrobiales</taxon>
        <taxon>Verrucomicrobiaceae</taxon>
        <taxon>Persicirhabdus</taxon>
    </lineage>
</organism>
<evidence type="ECO:0000259" key="5">
    <source>
        <dbReference type="PROSITE" id="PS50893"/>
    </source>
</evidence>
<name>A0A8J7MEY4_9BACT</name>
<keyword evidence="4 6" id="KW-0067">ATP-binding</keyword>
<comment type="caution">
    <text evidence="6">The sequence shown here is derived from an EMBL/GenBank/DDBJ whole genome shotgun (WGS) entry which is preliminary data.</text>
</comment>
<dbReference type="InterPro" id="IPR003439">
    <property type="entry name" value="ABC_transporter-like_ATP-bd"/>
</dbReference>
<gene>
    <name evidence="6" type="ORF">JIN82_09735</name>
</gene>
<dbReference type="PANTHER" id="PTHR42734">
    <property type="entry name" value="METAL TRANSPORT SYSTEM ATP-BINDING PROTEIN TM_0124-RELATED"/>
    <property type="match status" value="1"/>
</dbReference>
<evidence type="ECO:0000256" key="4">
    <source>
        <dbReference type="ARBA" id="ARBA00022840"/>
    </source>
</evidence>
<keyword evidence="7" id="KW-1185">Reference proteome</keyword>
<feature type="domain" description="ABC transporter" evidence="5">
    <location>
        <begin position="10"/>
        <end position="242"/>
    </location>
</feature>
<evidence type="ECO:0000313" key="7">
    <source>
        <dbReference type="Proteomes" id="UP000624703"/>
    </source>
</evidence>
<dbReference type="Proteomes" id="UP000624703">
    <property type="component" value="Unassembled WGS sequence"/>
</dbReference>
<keyword evidence="2" id="KW-0813">Transport</keyword>
<dbReference type="SMART" id="SM00382">
    <property type="entry name" value="AAA"/>
    <property type="match status" value="1"/>
</dbReference>
<evidence type="ECO:0000313" key="6">
    <source>
        <dbReference type="EMBL" id="MBK1791431.1"/>
    </source>
</evidence>
<sequence length="256" mass="28157">MSKVDHPPALEIHDLSVTYHKKPVLYGVDVEIPQGSLVGVIGPNGAGKSTLIKSVMGVIPSSGGWVKVFGKPLKDSLHRVGYVPQRESVDWDFPVTVMDVALMGTYGKLGLFRRPGKAERKIASEALEKVGMLSYANRQIGNLSGGQQQRVFLARALAQDSDLYFMDEPFVGVDAATEAAIVTLLKDMRERNKTVLVVHHDLQSARDYFDRLILLNMRVVAEGPTPEVFTPELLHKTYGGRLTILSEIADRTAKMS</sequence>
<protein>
    <submittedName>
        <fullName evidence="6">Metal ABC transporter ATP-binding protein</fullName>
    </submittedName>
</protein>
<dbReference type="Pfam" id="PF00005">
    <property type="entry name" value="ABC_tran"/>
    <property type="match status" value="1"/>
</dbReference>
<dbReference type="InterPro" id="IPR027417">
    <property type="entry name" value="P-loop_NTPase"/>
</dbReference>
<dbReference type="CDD" id="cd03235">
    <property type="entry name" value="ABC_Metallic_Cations"/>
    <property type="match status" value="1"/>
</dbReference>
<proteinExistence type="inferred from homology"/>
<evidence type="ECO:0000256" key="1">
    <source>
        <dbReference type="ARBA" id="ARBA00005417"/>
    </source>
</evidence>
<dbReference type="Gene3D" id="3.40.50.300">
    <property type="entry name" value="P-loop containing nucleotide triphosphate hydrolases"/>
    <property type="match status" value="1"/>
</dbReference>